<comment type="catalytic activity">
    <reaction evidence="6 9">
        <text>(S)-lactate + NAD(+) = pyruvate + NADH + H(+)</text>
        <dbReference type="Rhea" id="RHEA:23444"/>
        <dbReference type="ChEBI" id="CHEBI:15361"/>
        <dbReference type="ChEBI" id="CHEBI:15378"/>
        <dbReference type="ChEBI" id="CHEBI:16651"/>
        <dbReference type="ChEBI" id="CHEBI:57540"/>
        <dbReference type="ChEBI" id="CHEBI:57945"/>
        <dbReference type="EC" id="1.1.1.27"/>
    </reaction>
</comment>
<evidence type="ECO:0000259" key="11">
    <source>
        <dbReference type="Pfam" id="PF02866"/>
    </source>
</evidence>
<dbReference type="GO" id="GO:0004459">
    <property type="term" value="F:L-lactate dehydrogenase (NAD+) activity"/>
    <property type="evidence" value="ECO:0007669"/>
    <property type="project" value="UniProtKB-EC"/>
</dbReference>
<comment type="pathway">
    <text evidence="1 9">Fermentation; pyruvate fermentation to lactate; (S)-lactate from pyruvate: step 1/1.</text>
</comment>
<gene>
    <name evidence="13" type="primary">LOC103507712</name>
</gene>
<dbReference type="InterPro" id="IPR011304">
    <property type="entry name" value="L-lactate_DH"/>
</dbReference>
<proteinExistence type="inferred from homology"/>
<evidence type="ECO:0000256" key="5">
    <source>
        <dbReference type="ARBA" id="ARBA00023027"/>
    </source>
</evidence>
<dbReference type="CDD" id="cd05293">
    <property type="entry name" value="LDH_1"/>
    <property type="match status" value="1"/>
</dbReference>
<protein>
    <recommendedName>
        <fullName evidence="3 9">L-lactate dehydrogenase</fullName>
        <ecNumber evidence="3 9">1.1.1.27</ecNumber>
    </recommendedName>
</protein>
<comment type="similarity">
    <text evidence="2">Belongs to the LDH/MDH superfamily. LDH family.</text>
</comment>
<dbReference type="Pfam" id="PF00056">
    <property type="entry name" value="Ldh_1_N"/>
    <property type="match status" value="1"/>
</dbReference>
<dbReference type="InterPro" id="IPR036291">
    <property type="entry name" value="NAD(P)-bd_dom_sf"/>
</dbReference>
<evidence type="ECO:0000259" key="10">
    <source>
        <dbReference type="Pfam" id="PF00056"/>
    </source>
</evidence>
<dbReference type="AlphaFoldDB" id="A0A3Q0IPV0"/>
<dbReference type="Proteomes" id="UP000079169">
    <property type="component" value="Unplaced"/>
</dbReference>
<dbReference type="SUPFAM" id="SSF56327">
    <property type="entry name" value="LDH C-terminal domain-like"/>
    <property type="match status" value="1"/>
</dbReference>
<dbReference type="PIRSF" id="PIRSF000102">
    <property type="entry name" value="Lac_mal_DH"/>
    <property type="match status" value="1"/>
</dbReference>
<keyword evidence="12" id="KW-1185">Reference proteome</keyword>
<name>A0A3Q0IPV0_DIACI</name>
<dbReference type="GO" id="GO:0005737">
    <property type="term" value="C:cytoplasm"/>
    <property type="evidence" value="ECO:0007669"/>
    <property type="project" value="InterPro"/>
</dbReference>
<dbReference type="PROSITE" id="PS00064">
    <property type="entry name" value="L_LDH"/>
    <property type="match status" value="1"/>
</dbReference>
<evidence type="ECO:0000256" key="7">
    <source>
        <dbReference type="PIRSR" id="PIRSR000102-1"/>
    </source>
</evidence>
<keyword evidence="4 9" id="KW-0560">Oxidoreductase</keyword>
<evidence type="ECO:0000313" key="12">
    <source>
        <dbReference type="Proteomes" id="UP000079169"/>
    </source>
</evidence>
<dbReference type="InterPro" id="IPR015955">
    <property type="entry name" value="Lactate_DH/Glyco_Ohase_4_C"/>
</dbReference>
<keyword evidence="5 8" id="KW-0520">NAD</keyword>
<dbReference type="GeneID" id="103507712"/>
<evidence type="ECO:0000256" key="2">
    <source>
        <dbReference type="ARBA" id="ARBA00006054"/>
    </source>
</evidence>
<dbReference type="PRINTS" id="PR00086">
    <property type="entry name" value="LLDHDRGNASE"/>
</dbReference>
<dbReference type="EC" id="1.1.1.27" evidence="3 9"/>
<evidence type="ECO:0000256" key="8">
    <source>
        <dbReference type="PIRSR" id="PIRSR000102-3"/>
    </source>
</evidence>
<dbReference type="InterPro" id="IPR018177">
    <property type="entry name" value="L-lactate_DH_AS"/>
</dbReference>
<dbReference type="Pfam" id="PF02866">
    <property type="entry name" value="Ldh_1_C"/>
    <property type="match status" value="1"/>
</dbReference>
<evidence type="ECO:0000256" key="1">
    <source>
        <dbReference type="ARBA" id="ARBA00004843"/>
    </source>
</evidence>
<dbReference type="Gene3D" id="3.40.50.720">
    <property type="entry name" value="NAD(P)-binding Rossmann-like Domain"/>
    <property type="match status" value="1"/>
</dbReference>
<feature type="binding site" evidence="8">
    <location>
        <position position="81"/>
    </location>
    <ligand>
        <name>NAD(+)</name>
        <dbReference type="ChEBI" id="CHEBI:57540"/>
    </ligand>
</feature>
<dbReference type="STRING" id="121845.A0A3Q0IPV0"/>
<feature type="domain" description="Lactate/malate dehydrogenase C-terminal" evidence="11">
    <location>
        <begin position="131"/>
        <end position="293"/>
    </location>
</feature>
<feature type="active site" description="Proton acceptor" evidence="7">
    <location>
        <position position="161"/>
    </location>
</feature>
<evidence type="ECO:0000313" key="13">
    <source>
        <dbReference type="RefSeq" id="XP_026678314.1"/>
    </source>
</evidence>
<dbReference type="RefSeq" id="XP_026678314.1">
    <property type="nucleotide sequence ID" value="XM_026822513.1"/>
</dbReference>
<dbReference type="InterPro" id="IPR022383">
    <property type="entry name" value="Lactate/malate_DH_C"/>
</dbReference>
<evidence type="ECO:0000256" key="9">
    <source>
        <dbReference type="RuleBase" id="RU000496"/>
    </source>
</evidence>
<dbReference type="PANTHER" id="PTHR43128:SF16">
    <property type="entry name" value="L-LACTATE DEHYDROGENASE"/>
    <property type="match status" value="1"/>
</dbReference>
<dbReference type="NCBIfam" id="TIGR01771">
    <property type="entry name" value="L-LDH-NAD"/>
    <property type="match status" value="1"/>
</dbReference>
<feature type="domain" description="Lactate/malate dehydrogenase N-terminal" evidence="10">
    <location>
        <begin position="2"/>
        <end position="128"/>
    </location>
</feature>
<dbReference type="Gene3D" id="3.90.110.10">
    <property type="entry name" value="Lactate dehydrogenase/glycoside hydrolase, family 4, C-terminal"/>
    <property type="match status" value="1"/>
</dbReference>
<evidence type="ECO:0000256" key="6">
    <source>
        <dbReference type="ARBA" id="ARBA00049258"/>
    </source>
</evidence>
<dbReference type="KEGG" id="dci:103507712"/>
<feature type="binding site" evidence="8">
    <location>
        <begin position="104"/>
        <end position="106"/>
    </location>
    <ligand>
        <name>NAD(+)</name>
        <dbReference type="ChEBI" id="CHEBI:57540"/>
    </ligand>
</feature>
<dbReference type="SUPFAM" id="SSF51735">
    <property type="entry name" value="NAD(P)-binding Rossmann-fold domains"/>
    <property type="match status" value="1"/>
</dbReference>
<dbReference type="GO" id="GO:0006089">
    <property type="term" value="P:lactate metabolic process"/>
    <property type="evidence" value="ECO:0007669"/>
    <property type="project" value="TreeGrafter"/>
</dbReference>
<dbReference type="PaxDb" id="121845-A0A3Q0IPV0"/>
<feature type="binding site" evidence="8">
    <location>
        <position position="20"/>
    </location>
    <ligand>
        <name>NAD(+)</name>
        <dbReference type="ChEBI" id="CHEBI:57540"/>
    </ligand>
</feature>
<dbReference type="UniPathway" id="UPA00554">
    <property type="reaction ID" value="UER00611"/>
</dbReference>
<dbReference type="InterPro" id="IPR001557">
    <property type="entry name" value="L-lactate/malate_DH"/>
</dbReference>
<evidence type="ECO:0000256" key="3">
    <source>
        <dbReference type="ARBA" id="ARBA00012967"/>
    </source>
</evidence>
<dbReference type="InterPro" id="IPR001236">
    <property type="entry name" value="Lactate/malate_DH_N"/>
</dbReference>
<sequence length="299" mass="32501">MACTYSILTQGIYSNFCLIDSNEDRCKGEMLDLQHGAPFLRSPKIESGSDIAMSEGSRIVIITAGVRSLVGETRLQLVDRNVKIFKDLIPKIAKGSPDCILLIISNPVDVLTYISWKLSGFPKNRVIGSGTNLDSMRFRVLLAQKLGLSPESVHGFIIGEHGDSSVPVWSGVNVAGVTLKELNPTIGTEQDTENFVRLHADVVNSAYEVIKLKGYTSWALGLSVASISHTLLNNTNKIHAVSTLIQGHHGIEEEVFLSLPCVMADNGVTHIINQNLTPDEAEKLRKSAATISQIQKGLL</sequence>
<evidence type="ECO:0000256" key="4">
    <source>
        <dbReference type="ARBA" id="ARBA00023002"/>
    </source>
</evidence>
<organism evidence="12 13">
    <name type="scientific">Diaphorina citri</name>
    <name type="common">Asian citrus psyllid</name>
    <dbReference type="NCBI Taxonomy" id="121845"/>
    <lineage>
        <taxon>Eukaryota</taxon>
        <taxon>Metazoa</taxon>
        <taxon>Ecdysozoa</taxon>
        <taxon>Arthropoda</taxon>
        <taxon>Hexapoda</taxon>
        <taxon>Insecta</taxon>
        <taxon>Pterygota</taxon>
        <taxon>Neoptera</taxon>
        <taxon>Paraneoptera</taxon>
        <taxon>Hemiptera</taxon>
        <taxon>Sternorrhyncha</taxon>
        <taxon>Psylloidea</taxon>
        <taxon>Psyllidae</taxon>
        <taxon>Diaphorininae</taxon>
        <taxon>Diaphorina</taxon>
    </lineage>
</organism>
<accession>A0A3Q0IPV0</accession>
<dbReference type="PANTHER" id="PTHR43128">
    <property type="entry name" value="L-2-HYDROXYCARBOXYLATE DEHYDROGENASE (NAD(P)(+))"/>
    <property type="match status" value="1"/>
</dbReference>
<reference evidence="13" key="1">
    <citation type="submission" date="2025-08" db="UniProtKB">
        <authorList>
            <consortium name="RefSeq"/>
        </authorList>
    </citation>
    <scope>IDENTIFICATION</scope>
</reference>